<dbReference type="STRING" id="62062.ENSHHUP00000010540"/>
<protein>
    <submittedName>
        <fullName evidence="3">Uncharacterized protein</fullName>
    </submittedName>
</protein>
<dbReference type="GO" id="GO:0016175">
    <property type="term" value="F:superoxide-generating NAD(P)H oxidase activity"/>
    <property type="evidence" value="ECO:0007669"/>
    <property type="project" value="TreeGrafter"/>
</dbReference>
<evidence type="ECO:0000313" key="4">
    <source>
        <dbReference type="Proteomes" id="UP000314982"/>
    </source>
</evidence>
<dbReference type="PANTHER" id="PTHR11972">
    <property type="entry name" value="NADPH OXIDASE"/>
    <property type="match status" value="1"/>
</dbReference>
<feature type="transmembrane region" description="Helical" evidence="2">
    <location>
        <begin position="43"/>
        <end position="61"/>
    </location>
</feature>
<dbReference type="GO" id="GO:0042554">
    <property type="term" value="P:superoxide anion generation"/>
    <property type="evidence" value="ECO:0007669"/>
    <property type="project" value="TreeGrafter"/>
</dbReference>
<keyword evidence="2" id="KW-0472">Membrane</keyword>
<dbReference type="PANTHER" id="PTHR11972:SF175">
    <property type="entry name" value="NAD(P)H OXIDASE (H2O2-FORMING)"/>
    <property type="match status" value="1"/>
</dbReference>
<dbReference type="InterPro" id="IPR050369">
    <property type="entry name" value="RBOH/FRE"/>
</dbReference>
<evidence type="ECO:0000256" key="2">
    <source>
        <dbReference type="SAM" id="Phobius"/>
    </source>
</evidence>
<proteinExistence type="predicted"/>
<dbReference type="GO" id="GO:0006952">
    <property type="term" value="P:defense response"/>
    <property type="evidence" value="ECO:0007669"/>
    <property type="project" value="TreeGrafter"/>
</dbReference>
<reference evidence="3" key="3">
    <citation type="submission" date="2025-09" db="UniProtKB">
        <authorList>
            <consortium name="Ensembl"/>
        </authorList>
    </citation>
    <scope>IDENTIFICATION</scope>
</reference>
<organism evidence="3 4">
    <name type="scientific">Hucho hucho</name>
    <name type="common">huchen</name>
    <dbReference type="NCBI Taxonomy" id="62062"/>
    <lineage>
        <taxon>Eukaryota</taxon>
        <taxon>Metazoa</taxon>
        <taxon>Chordata</taxon>
        <taxon>Craniata</taxon>
        <taxon>Vertebrata</taxon>
        <taxon>Euteleostomi</taxon>
        <taxon>Actinopterygii</taxon>
        <taxon>Neopterygii</taxon>
        <taxon>Teleostei</taxon>
        <taxon>Protacanthopterygii</taxon>
        <taxon>Salmoniformes</taxon>
        <taxon>Salmonidae</taxon>
        <taxon>Salmoninae</taxon>
        <taxon>Hucho</taxon>
    </lineage>
</organism>
<dbReference type="Ensembl" id="ENSHHUT00000010876.1">
    <property type="protein sequence ID" value="ENSHHUP00000010540.1"/>
    <property type="gene ID" value="ENSHHUG00000006452.1"/>
</dbReference>
<dbReference type="GeneTree" id="ENSGT00940000160291"/>
<keyword evidence="1" id="KW-0560">Oxidoreductase</keyword>
<feature type="transmembrane region" description="Helical" evidence="2">
    <location>
        <begin position="6"/>
        <end position="31"/>
    </location>
</feature>
<name>A0A4W5KJF6_9TELE</name>
<reference evidence="3" key="2">
    <citation type="submission" date="2025-08" db="UniProtKB">
        <authorList>
            <consortium name="Ensembl"/>
        </authorList>
    </citation>
    <scope>IDENTIFICATION</scope>
</reference>
<keyword evidence="2" id="KW-1133">Transmembrane helix</keyword>
<dbReference type="AlphaFoldDB" id="A0A4W5KJF6"/>
<dbReference type="Proteomes" id="UP000314982">
    <property type="component" value="Unassembled WGS sequence"/>
</dbReference>
<keyword evidence="4" id="KW-1185">Reference proteome</keyword>
<accession>A0A4W5KJF6</accession>
<reference evidence="4" key="1">
    <citation type="submission" date="2018-06" db="EMBL/GenBank/DDBJ databases">
        <title>Genome assembly of Danube salmon.</title>
        <authorList>
            <person name="Macqueen D.J."/>
            <person name="Gundappa M.K."/>
        </authorList>
    </citation>
    <scope>NUCLEOTIDE SEQUENCE [LARGE SCALE GENOMIC DNA]</scope>
</reference>
<evidence type="ECO:0000256" key="1">
    <source>
        <dbReference type="ARBA" id="ARBA00023002"/>
    </source>
</evidence>
<dbReference type="GO" id="GO:0043020">
    <property type="term" value="C:NADPH oxidase complex"/>
    <property type="evidence" value="ECO:0007669"/>
    <property type="project" value="TreeGrafter"/>
</dbReference>
<keyword evidence="2" id="KW-0812">Transmembrane</keyword>
<evidence type="ECO:0000313" key="3">
    <source>
        <dbReference type="Ensembl" id="ENSHHUP00000010540.1"/>
    </source>
</evidence>
<sequence length="79" mass="9530">MPMRWSWWFFQTVPGMTGILLLFIFAFMYVFASHYFRRISFQGFWLTHYLYVVIYILVSTLPNRNINATCKVLVPCFMS</sequence>